<keyword evidence="1" id="KW-0812">Transmembrane</keyword>
<evidence type="ECO:0000313" key="3">
    <source>
        <dbReference type="Proteomes" id="UP000319908"/>
    </source>
</evidence>
<dbReference type="AlphaFoldDB" id="A0A5C6C7D3"/>
<feature type="transmembrane region" description="Helical" evidence="1">
    <location>
        <begin position="50"/>
        <end position="70"/>
    </location>
</feature>
<dbReference type="Proteomes" id="UP000319908">
    <property type="component" value="Unassembled WGS sequence"/>
</dbReference>
<keyword evidence="1" id="KW-1133">Transmembrane helix</keyword>
<protein>
    <recommendedName>
        <fullName evidence="4">DUF4190 domain-containing protein</fullName>
    </recommendedName>
</protein>
<evidence type="ECO:0000313" key="2">
    <source>
        <dbReference type="EMBL" id="TWU19224.1"/>
    </source>
</evidence>
<feature type="transmembrane region" description="Helical" evidence="1">
    <location>
        <begin position="25"/>
        <end position="44"/>
    </location>
</feature>
<feature type="transmembrane region" description="Helical" evidence="1">
    <location>
        <begin position="77"/>
        <end position="100"/>
    </location>
</feature>
<comment type="caution">
    <text evidence="2">The sequence shown here is derived from an EMBL/GenBank/DDBJ whole genome shotgun (WGS) entry which is preliminary data.</text>
</comment>
<accession>A0A5C6C7D3</accession>
<dbReference type="EMBL" id="SJPU01000001">
    <property type="protein sequence ID" value="TWU19224.1"/>
    <property type="molecule type" value="Genomic_DNA"/>
</dbReference>
<proteinExistence type="predicted"/>
<keyword evidence="1" id="KW-0472">Membrane</keyword>
<keyword evidence="3" id="KW-1185">Reference proteome</keyword>
<dbReference type="RefSeq" id="WP_146406095.1">
    <property type="nucleotide sequence ID" value="NZ_SJPU01000001.1"/>
</dbReference>
<sequence length="109" mass="11586">MGNPYESPSTLCASSRIERNTAGRIGFLFSLAGISGVAMAGFVPPYLFAFVFWFASLCIPGVVIGVVACFRSPRRSASWAVVIGLLGAAYLQTLYLAAYLDPSYVIPAP</sequence>
<evidence type="ECO:0008006" key="4">
    <source>
        <dbReference type="Google" id="ProtNLM"/>
    </source>
</evidence>
<evidence type="ECO:0000256" key="1">
    <source>
        <dbReference type="SAM" id="Phobius"/>
    </source>
</evidence>
<reference evidence="2 3" key="1">
    <citation type="journal article" date="2020" name="Antonie Van Leeuwenhoek">
        <title>Rhodopirellula heiligendammensis sp. nov., Rhodopirellula pilleata sp. nov., and Rhodopirellula solitaria sp. nov. isolated from natural or artificial marine surfaces in Northern Germany and California, USA, and emended description of the genus Rhodopirellula.</title>
        <authorList>
            <person name="Kallscheuer N."/>
            <person name="Wiegand S."/>
            <person name="Jogler M."/>
            <person name="Boedeker C."/>
            <person name="Peeters S.H."/>
            <person name="Rast P."/>
            <person name="Heuer A."/>
            <person name="Jetten M.S.M."/>
            <person name="Rohde M."/>
            <person name="Jogler C."/>
        </authorList>
    </citation>
    <scope>NUCLEOTIDE SEQUENCE [LARGE SCALE GENOMIC DNA]</scope>
    <source>
        <strain evidence="2 3">Poly21</strain>
    </source>
</reference>
<organism evidence="2 3">
    <name type="scientific">Allorhodopirellula heiligendammensis</name>
    <dbReference type="NCBI Taxonomy" id="2714739"/>
    <lineage>
        <taxon>Bacteria</taxon>
        <taxon>Pseudomonadati</taxon>
        <taxon>Planctomycetota</taxon>
        <taxon>Planctomycetia</taxon>
        <taxon>Pirellulales</taxon>
        <taxon>Pirellulaceae</taxon>
        <taxon>Allorhodopirellula</taxon>
    </lineage>
</organism>
<gene>
    <name evidence="2" type="ORF">Poly21_13950</name>
</gene>
<name>A0A5C6C7D3_9BACT</name>